<feature type="domain" description="PPIase cyclophilin-type" evidence="6">
    <location>
        <begin position="119"/>
        <end position="265"/>
    </location>
</feature>
<evidence type="ECO:0000256" key="5">
    <source>
        <dbReference type="SAM" id="MobiDB-lite"/>
    </source>
</evidence>
<dbReference type="PANTHER" id="PTHR45625">
    <property type="entry name" value="PEPTIDYL-PROLYL CIS-TRANS ISOMERASE-RELATED"/>
    <property type="match status" value="1"/>
</dbReference>
<keyword evidence="8" id="KW-1185">Reference proteome</keyword>
<dbReference type="PANTHER" id="PTHR45625:SF4">
    <property type="entry name" value="PEPTIDYLPROLYL ISOMERASE DOMAIN AND WD REPEAT-CONTAINING PROTEIN 1"/>
    <property type="match status" value="1"/>
</dbReference>
<dbReference type="InterPro" id="IPR002130">
    <property type="entry name" value="Cyclophilin-type_PPIase_dom"/>
</dbReference>
<evidence type="ECO:0000256" key="4">
    <source>
        <dbReference type="ARBA" id="ARBA00023235"/>
    </source>
</evidence>
<dbReference type="CDD" id="cd00317">
    <property type="entry name" value="cyclophilin"/>
    <property type="match status" value="1"/>
</dbReference>
<organism evidence="7 8">
    <name type="scientific">Ktedonobacter robiniae</name>
    <dbReference type="NCBI Taxonomy" id="2778365"/>
    <lineage>
        <taxon>Bacteria</taxon>
        <taxon>Bacillati</taxon>
        <taxon>Chloroflexota</taxon>
        <taxon>Ktedonobacteria</taxon>
        <taxon>Ktedonobacterales</taxon>
        <taxon>Ktedonobacteraceae</taxon>
        <taxon>Ktedonobacter</taxon>
    </lineage>
</organism>
<dbReference type="EC" id="5.2.1.8" evidence="2"/>
<dbReference type="SUPFAM" id="SSF50891">
    <property type="entry name" value="Cyclophilin-like"/>
    <property type="match status" value="1"/>
</dbReference>
<sequence length="265" mass="27994">MSILIIAAGVALLYFNHVGPFAPPAKQASNAKKATAIATLAPDVKAKATTVVTSMPADHKQAFTSSNCLKSDILSKITDTSAAPSSADKDKIKHSYDKAPAMTINQKTTYCVGINTNRGLIVLELMPQWAPETVNNFVYLAQNKFYDGLTFHRVMKDAGNLQIAQGGDPKGDGTGGPGYTLPDETGKNGDYTAGTISMARSDKVSGSQFFINTGDNSTGLKGQNFNTFGWVVKGMDVALALQGPSDSDKNITSDVMNHVLVVPAS</sequence>
<evidence type="ECO:0000256" key="1">
    <source>
        <dbReference type="ARBA" id="ARBA00002388"/>
    </source>
</evidence>
<feature type="region of interest" description="Disordered" evidence="5">
    <location>
        <begin position="163"/>
        <end position="187"/>
    </location>
</feature>
<dbReference type="Proteomes" id="UP000654345">
    <property type="component" value="Unassembled WGS sequence"/>
</dbReference>
<keyword evidence="3" id="KW-0697">Rotamase</keyword>
<evidence type="ECO:0000259" key="6">
    <source>
        <dbReference type="PROSITE" id="PS50072"/>
    </source>
</evidence>
<evidence type="ECO:0000313" key="7">
    <source>
        <dbReference type="EMBL" id="GHO53980.1"/>
    </source>
</evidence>
<evidence type="ECO:0000313" key="8">
    <source>
        <dbReference type="Proteomes" id="UP000654345"/>
    </source>
</evidence>
<evidence type="ECO:0000256" key="2">
    <source>
        <dbReference type="ARBA" id="ARBA00013194"/>
    </source>
</evidence>
<dbReference type="PROSITE" id="PS50072">
    <property type="entry name" value="CSA_PPIASE_2"/>
    <property type="match status" value="1"/>
</dbReference>
<dbReference type="EMBL" id="BNJG01000001">
    <property type="protein sequence ID" value="GHO53980.1"/>
    <property type="molecule type" value="Genomic_DNA"/>
</dbReference>
<name>A0ABQ3UNN1_9CHLR</name>
<dbReference type="InterPro" id="IPR044666">
    <property type="entry name" value="Cyclophilin_A-like"/>
</dbReference>
<dbReference type="InterPro" id="IPR029000">
    <property type="entry name" value="Cyclophilin-like_dom_sf"/>
</dbReference>
<comment type="function">
    <text evidence="1">PPIases accelerate the folding of proteins. It catalyzes the cis-trans isomerization of proline imidic peptide bonds in oligopeptides.</text>
</comment>
<protein>
    <recommendedName>
        <fullName evidence="2">peptidylprolyl isomerase</fullName>
        <ecNumber evidence="2">5.2.1.8</ecNumber>
    </recommendedName>
</protein>
<accession>A0ABQ3UNN1</accession>
<proteinExistence type="predicted"/>
<evidence type="ECO:0000256" key="3">
    <source>
        <dbReference type="ARBA" id="ARBA00023110"/>
    </source>
</evidence>
<dbReference type="Pfam" id="PF00160">
    <property type="entry name" value="Pro_isomerase"/>
    <property type="match status" value="1"/>
</dbReference>
<keyword evidence="4" id="KW-0413">Isomerase</keyword>
<comment type="caution">
    <text evidence="7">The sequence shown here is derived from an EMBL/GenBank/DDBJ whole genome shotgun (WGS) entry which is preliminary data.</text>
</comment>
<reference evidence="7 8" key="1">
    <citation type="journal article" date="2021" name="Int. J. Syst. Evol. Microbiol.">
        <title>Reticulibacter mediterranei gen. nov., sp. nov., within the new family Reticulibacteraceae fam. nov., and Ktedonospora formicarum gen. nov., sp. nov., Ktedonobacter robiniae sp. nov., Dictyobacter formicarum sp. nov. and Dictyobacter arantiisoli sp. nov., belonging to the class Ktedonobacteria.</title>
        <authorList>
            <person name="Yabe S."/>
            <person name="Zheng Y."/>
            <person name="Wang C.M."/>
            <person name="Sakai Y."/>
            <person name="Abe K."/>
            <person name="Yokota A."/>
            <person name="Donadio S."/>
            <person name="Cavaletti L."/>
            <person name="Monciardini P."/>
        </authorList>
    </citation>
    <scope>NUCLEOTIDE SEQUENCE [LARGE SCALE GENOMIC DNA]</scope>
    <source>
        <strain evidence="7 8">SOSP1-30</strain>
    </source>
</reference>
<dbReference type="Gene3D" id="2.40.100.10">
    <property type="entry name" value="Cyclophilin-like"/>
    <property type="match status" value="1"/>
</dbReference>
<gene>
    <name evidence="7" type="ORF">KSB_24550</name>
</gene>